<feature type="region of interest" description="Disordered" evidence="1">
    <location>
        <begin position="72"/>
        <end position="94"/>
    </location>
</feature>
<dbReference type="Proteomes" id="UP000299102">
    <property type="component" value="Unassembled WGS sequence"/>
</dbReference>
<evidence type="ECO:0000256" key="1">
    <source>
        <dbReference type="SAM" id="MobiDB-lite"/>
    </source>
</evidence>
<dbReference type="EMBL" id="BGZK01005806">
    <property type="protein sequence ID" value="GBP15534.1"/>
    <property type="molecule type" value="Genomic_DNA"/>
</dbReference>
<name>A0A4C1TMZ2_EUMVA</name>
<evidence type="ECO:0000313" key="2">
    <source>
        <dbReference type="EMBL" id="GBP15534.1"/>
    </source>
</evidence>
<reference evidence="2 3" key="1">
    <citation type="journal article" date="2019" name="Commun. Biol.">
        <title>The bagworm genome reveals a unique fibroin gene that provides high tensile strength.</title>
        <authorList>
            <person name="Kono N."/>
            <person name="Nakamura H."/>
            <person name="Ohtoshi R."/>
            <person name="Tomita M."/>
            <person name="Numata K."/>
            <person name="Arakawa K."/>
        </authorList>
    </citation>
    <scope>NUCLEOTIDE SEQUENCE [LARGE SCALE GENOMIC DNA]</scope>
</reference>
<accession>A0A4C1TMZ2</accession>
<gene>
    <name evidence="2" type="ORF">EVAR_71232_1</name>
</gene>
<proteinExistence type="predicted"/>
<keyword evidence="3" id="KW-1185">Reference proteome</keyword>
<evidence type="ECO:0000313" key="3">
    <source>
        <dbReference type="Proteomes" id="UP000299102"/>
    </source>
</evidence>
<sequence length="94" mass="10561">MIIRTTNTLYTKVIETQFPVIYKAKCESEHENADRELVDRKVTDTGCSRRIAADLGGGSQMALRKPNQAIRARTEYGKSRSPQASFRIKTKLGS</sequence>
<organism evidence="2 3">
    <name type="scientific">Eumeta variegata</name>
    <name type="common">Bagworm moth</name>
    <name type="synonym">Eumeta japonica</name>
    <dbReference type="NCBI Taxonomy" id="151549"/>
    <lineage>
        <taxon>Eukaryota</taxon>
        <taxon>Metazoa</taxon>
        <taxon>Ecdysozoa</taxon>
        <taxon>Arthropoda</taxon>
        <taxon>Hexapoda</taxon>
        <taxon>Insecta</taxon>
        <taxon>Pterygota</taxon>
        <taxon>Neoptera</taxon>
        <taxon>Endopterygota</taxon>
        <taxon>Lepidoptera</taxon>
        <taxon>Glossata</taxon>
        <taxon>Ditrysia</taxon>
        <taxon>Tineoidea</taxon>
        <taxon>Psychidae</taxon>
        <taxon>Oiketicinae</taxon>
        <taxon>Eumeta</taxon>
    </lineage>
</organism>
<dbReference type="AlphaFoldDB" id="A0A4C1TMZ2"/>
<protein>
    <submittedName>
        <fullName evidence="2">Uncharacterized protein</fullName>
    </submittedName>
</protein>
<comment type="caution">
    <text evidence="2">The sequence shown here is derived from an EMBL/GenBank/DDBJ whole genome shotgun (WGS) entry which is preliminary data.</text>
</comment>